<sequence>MNAIMCHHPLLSASKYCCCWCQQSFFQPVFAKIEVLRKHQDLNRVRLTRRMLDIVFGKKALESELEFESEPFRIVLIRIILQNLL</sequence>
<dbReference type="AlphaFoldDB" id="A0AAV4SA68"/>
<name>A0AAV4SA68_CAEEX</name>
<accession>A0AAV4SA68</accession>
<organism evidence="1 2">
    <name type="scientific">Caerostris extrusa</name>
    <name type="common">Bark spider</name>
    <name type="synonym">Caerostris bankana</name>
    <dbReference type="NCBI Taxonomy" id="172846"/>
    <lineage>
        <taxon>Eukaryota</taxon>
        <taxon>Metazoa</taxon>
        <taxon>Ecdysozoa</taxon>
        <taxon>Arthropoda</taxon>
        <taxon>Chelicerata</taxon>
        <taxon>Arachnida</taxon>
        <taxon>Araneae</taxon>
        <taxon>Araneomorphae</taxon>
        <taxon>Entelegynae</taxon>
        <taxon>Araneoidea</taxon>
        <taxon>Araneidae</taxon>
        <taxon>Caerostris</taxon>
    </lineage>
</organism>
<comment type="caution">
    <text evidence="1">The sequence shown here is derived from an EMBL/GenBank/DDBJ whole genome shotgun (WGS) entry which is preliminary data.</text>
</comment>
<evidence type="ECO:0000313" key="1">
    <source>
        <dbReference type="EMBL" id="GIY29247.1"/>
    </source>
</evidence>
<reference evidence="1 2" key="1">
    <citation type="submission" date="2021-06" db="EMBL/GenBank/DDBJ databases">
        <title>Caerostris extrusa draft genome.</title>
        <authorList>
            <person name="Kono N."/>
            <person name="Arakawa K."/>
        </authorList>
    </citation>
    <scope>NUCLEOTIDE SEQUENCE [LARGE SCALE GENOMIC DNA]</scope>
</reference>
<keyword evidence="2" id="KW-1185">Reference proteome</keyword>
<dbReference type="Proteomes" id="UP001054945">
    <property type="component" value="Unassembled WGS sequence"/>
</dbReference>
<gene>
    <name evidence="1" type="ORF">CEXT_523471</name>
</gene>
<protein>
    <submittedName>
        <fullName evidence="1">Uncharacterized protein</fullName>
    </submittedName>
</protein>
<evidence type="ECO:0000313" key="2">
    <source>
        <dbReference type="Proteomes" id="UP001054945"/>
    </source>
</evidence>
<proteinExistence type="predicted"/>
<dbReference type="EMBL" id="BPLR01009043">
    <property type="protein sequence ID" value="GIY29247.1"/>
    <property type="molecule type" value="Genomic_DNA"/>
</dbReference>